<organism evidence="1 2">
    <name type="scientific">Paenibacillus plantarum</name>
    <dbReference type="NCBI Taxonomy" id="2654975"/>
    <lineage>
        <taxon>Bacteria</taxon>
        <taxon>Bacillati</taxon>
        <taxon>Bacillota</taxon>
        <taxon>Bacilli</taxon>
        <taxon>Bacillales</taxon>
        <taxon>Paenibacillaceae</taxon>
        <taxon>Paenibacillus</taxon>
    </lineage>
</organism>
<dbReference type="Proteomes" id="UP000653578">
    <property type="component" value="Unassembled WGS sequence"/>
</dbReference>
<comment type="caution">
    <text evidence="1">The sequence shown here is derived from an EMBL/GenBank/DDBJ whole genome shotgun (WGS) entry which is preliminary data.</text>
</comment>
<proteinExistence type="predicted"/>
<evidence type="ECO:0000313" key="1">
    <source>
        <dbReference type="EMBL" id="NOU65872.1"/>
    </source>
</evidence>
<sequence>MIFVRKIGLQNRKSLKRKLSDETWMEIAISSQCNFISVFSSMYKYRKQVKAQMEGENHGST</sequence>
<reference evidence="1 2" key="1">
    <citation type="submission" date="2019-10" db="EMBL/GenBank/DDBJ databases">
        <title>Description of Paenibacillus humi sp. nov.</title>
        <authorList>
            <person name="Carlier A."/>
            <person name="Qi S."/>
        </authorList>
    </citation>
    <scope>NUCLEOTIDE SEQUENCE [LARGE SCALE GENOMIC DNA]</scope>
    <source>
        <strain evidence="1 2">LMG 31461</strain>
    </source>
</reference>
<name>A0ABX1XBP6_9BACL</name>
<gene>
    <name evidence="1" type="ORF">GC096_17700</name>
</gene>
<accession>A0ABX1XBP6</accession>
<dbReference type="RefSeq" id="WP_171632022.1">
    <property type="nucleotide sequence ID" value="NZ_WHNY01000059.1"/>
</dbReference>
<dbReference type="EMBL" id="WHNY01000059">
    <property type="protein sequence ID" value="NOU65872.1"/>
    <property type="molecule type" value="Genomic_DNA"/>
</dbReference>
<evidence type="ECO:0000313" key="2">
    <source>
        <dbReference type="Proteomes" id="UP000653578"/>
    </source>
</evidence>
<protein>
    <submittedName>
        <fullName evidence="1">Uncharacterized protein</fullName>
    </submittedName>
</protein>
<keyword evidence="2" id="KW-1185">Reference proteome</keyword>